<organism evidence="2 3">
    <name type="scientific">Immersiella caudata</name>
    <dbReference type="NCBI Taxonomy" id="314043"/>
    <lineage>
        <taxon>Eukaryota</taxon>
        <taxon>Fungi</taxon>
        <taxon>Dikarya</taxon>
        <taxon>Ascomycota</taxon>
        <taxon>Pezizomycotina</taxon>
        <taxon>Sordariomycetes</taxon>
        <taxon>Sordariomycetidae</taxon>
        <taxon>Sordariales</taxon>
        <taxon>Lasiosphaeriaceae</taxon>
        <taxon>Immersiella</taxon>
    </lineage>
</organism>
<proteinExistence type="predicted"/>
<dbReference type="PROSITE" id="PS51186">
    <property type="entry name" value="GNAT"/>
    <property type="match status" value="1"/>
</dbReference>
<dbReference type="InterPro" id="IPR016181">
    <property type="entry name" value="Acyl_CoA_acyltransferase"/>
</dbReference>
<dbReference type="Proteomes" id="UP001175000">
    <property type="component" value="Unassembled WGS sequence"/>
</dbReference>
<sequence length="181" mass="20448">MNASDLTFRIAKTDDAVPLVDLINASFRNDPTTEVFVKSDHSSFEMIDLPSIESKMSDPNCARLVAAAPDGSLIGHCYVRKVDPETAWMGLLAIDVASQNRGLGCRMVRYAEDFVRREWASRKLTFNVVCTRAGLIEWYTHRGYRLTGESEPFPYEHAGNWEGLLRNDLHFVFMDKDLGAQ</sequence>
<keyword evidence="3" id="KW-1185">Reference proteome</keyword>
<dbReference type="Gene3D" id="3.40.630.30">
    <property type="match status" value="1"/>
</dbReference>
<dbReference type="SUPFAM" id="SSF55729">
    <property type="entry name" value="Acyl-CoA N-acyltransferases (Nat)"/>
    <property type="match status" value="1"/>
</dbReference>
<name>A0AA40C4C1_9PEZI</name>
<gene>
    <name evidence="2" type="ORF">B0T14DRAFT_427513</name>
</gene>
<feature type="domain" description="N-acetyltransferase" evidence="1">
    <location>
        <begin position="6"/>
        <end position="179"/>
    </location>
</feature>
<evidence type="ECO:0000259" key="1">
    <source>
        <dbReference type="PROSITE" id="PS51186"/>
    </source>
</evidence>
<comment type="caution">
    <text evidence="2">The sequence shown here is derived from an EMBL/GenBank/DDBJ whole genome shotgun (WGS) entry which is preliminary data.</text>
</comment>
<accession>A0AA40C4C1</accession>
<dbReference type="EMBL" id="JAULSU010000003">
    <property type="protein sequence ID" value="KAK0624289.1"/>
    <property type="molecule type" value="Genomic_DNA"/>
</dbReference>
<dbReference type="GO" id="GO:0016747">
    <property type="term" value="F:acyltransferase activity, transferring groups other than amino-acyl groups"/>
    <property type="evidence" value="ECO:0007669"/>
    <property type="project" value="InterPro"/>
</dbReference>
<dbReference type="CDD" id="cd04301">
    <property type="entry name" value="NAT_SF"/>
    <property type="match status" value="1"/>
</dbReference>
<dbReference type="AlphaFoldDB" id="A0AA40C4C1"/>
<evidence type="ECO:0000313" key="2">
    <source>
        <dbReference type="EMBL" id="KAK0624289.1"/>
    </source>
</evidence>
<protein>
    <submittedName>
        <fullName evidence="2">Acyl-CoA N-acyltransferase</fullName>
    </submittedName>
</protein>
<evidence type="ECO:0000313" key="3">
    <source>
        <dbReference type="Proteomes" id="UP001175000"/>
    </source>
</evidence>
<dbReference type="Pfam" id="PF00583">
    <property type="entry name" value="Acetyltransf_1"/>
    <property type="match status" value="1"/>
</dbReference>
<dbReference type="InterPro" id="IPR000182">
    <property type="entry name" value="GNAT_dom"/>
</dbReference>
<reference evidence="2" key="1">
    <citation type="submission" date="2023-06" db="EMBL/GenBank/DDBJ databases">
        <title>Genome-scale phylogeny and comparative genomics of the fungal order Sordariales.</title>
        <authorList>
            <consortium name="Lawrence Berkeley National Laboratory"/>
            <person name="Hensen N."/>
            <person name="Bonometti L."/>
            <person name="Westerberg I."/>
            <person name="Brannstrom I.O."/>
            <person name="Guillou S."/>
            <person name="Cros-Aarteil S."/>
            <person name="Calhoun S."/>
            <person name="Haridas S."/>
            <person name="Kuo A."/>
            <person name="Mondo S."/>
            <person name="Pangilinan J."/>
            <person name="Riley R."/>
            <person name="Labutti K."/>
            <person name="Andreopoulos B."/>
            <person name="Lipzen A."/>
            <person name="Chen C."/>
            <person name="Yanf M."/>
            <person name="Daum C."/>
            <person name="Ng V."/>
            <person name="Clum A."/>
            <person name="Steindorff A."/>
            <person name="Ohm R."/>
            <person name="Martin F."/>
            <person name="Silar P."/>
            <person name="Natvig D."/>
            <person name="Lalanne C."/>
            <person name="Gautier V."/>
            <person name="Ament-Velasquez S.L."/>
            <person name="Kruys A."/>
            <person name="Hutchinson M.I."/>
            <person name="Powell A.J."/>
            <person name="Barry K."/>
            <person name="Miller A.N."/>
            <person name="Grigoriev I.V."/>
            <person name="Debuchy R."/>
            <person name="Gladieux P."/>
            <person name="Thoren M.H."/>
            <person name="Johannesson H."/>
        </authorList>
    </citation>
    <scope>NUCLEOTIDE SEQUENCE</scope>
    <source>
        <strain evidence="2">CBS 606.72</strain>
    </source>
</reference>